<reference evidence="17" key="1">
    <citation type="submission" date="2024-01" db="EMBL/GenBank/DDBJ databases">
        <title>GRCr8: a new rat reference genome assembly contstructed from accurate long reads and long range scaffolding.</title>
        <authorList>
            <person name="Doris P.A."/>
            <person name="Kalbfleisch T."/>
            <person name="Li K."/>
            <person name="Howe K."/>
            <person name="Wood J."/>
        </authorList>
    </citation>
    <scope>NUCLEOTIDE SEQUENCE [LARGE SCALE GENOMIC DNA]</scope>
    <source>
        <strain evidence="17">Brown Norway</strain>
    </source>
</reference>
<feature type="compositionally biased region" description="Basic and acidic residues" evidence="14">
    <location>
        <begin position="472"/>
        <end position="485"/>
    </location>
</feature>
<evidence type="ECO:0000256" key="12">
    <source>
        <dbReference type="ARBA" id="ARBA00023180"/>
    </source>
</evidence>
<dbReference type="GO" id="GO:0045861">
    <property type="term" value="P:negative regulation of proteolysis"/>
    <property type="evidence" value="ECO:0007669"/>
    <property type="project" value="UniProtKB-ARBA"/>
</dbReference>
<dbReference type="PROSITE" id="PS51647">
    <property type="entry name" value="CYSTATIN_KININOGEN"/>
    <property type="match status" value="3"/>
</dbReference>
<evidence type="ECO:0000256" key="9">
    <source>
        <dbReference type="ARBA" id="ARBA00022858"/>
    </source>
</evidence>
<keyword evidence="13" id="KW-0395">Inflammatory response</keyword>
<dbReference type="GO" id="GO:0007596">
    <property type="term" value="P:blood coagulation"/>
    <property type="evidence" value="ECO:0007669"/>
    <property type="project" value="UniProtKB-KW"/>
</dbReference>
<evidence type="ECO:0000256" key="10">
    <source>
        <dbReference type="ARBA" id="ARBA00023084"/>
    </source>
</evidence>
<dbReference type="PROSITE" id="PS00287">
    <property type="entry name" value="CYSTATIN"/>
    <property type="match status" value="2"/>
</dbReference>
<dbReference type="InterPro" id="IPR002395">
    <property type="entry name" value="Kininogen"/>
</dbReference>
<keyword evidence="6" id="KW-0789">Thiol protease inhibitor</keyword>
<evidence type="ECO:0000256" key="5">
    <source>
        <dbReference type="ARBA" id="ARBA00022696"/>
    </source>
</evidence>
<keyword evidence="5" id="KW-0356">Hemostasis</keyword>
<dbReference type="CDD" id="cd00042">
    <property type="entry name" value="CY"/>
    <property type="match status" value="3"/>
</dbReference>
<dbReference type="Gene3D" id="3.10.450.10">
    <property type="match status" value="3"/>
</dbReference>
<dbReference type="GO" id="GO:0005576">
    <property type="term" value="C:extracellular region"/>
    <property type="evidence" value="ECO:0007669"/>
    <property type="project" value="UniProtKB-SubCell"/>
</dbReference>
<feature type="compositionally biased region" description="Low complexity" evidence="14">
    <location>
        <begin position="532"/>
        <end position="542"/>
    </location>
</feature>
<feature type="signal peptide" evidence="15">
    <location>
        <begin position="1"/>
        <end position="18"/>
    </location>
</feature>
<sequence>MKLITILLLCSRLLPSLAQEEGAQELNCNDETVFQAVDTALKKYNAELESGNQFVLYRVTKGTKKDGAETLYSFKYQIKEGNCSVQSGLTWQDCDFKDAEEAATGECTTTLGKKENKFSVATQICNITPGKGPKKTEEDLCVGCFQPIPMDSSDLKPVLKHAVEHFNNNTKHTHLFALREVKSAHSQVVAGMNYKIIYSIVQTNCSKEDFPSLREDCVPLPYGDHGECTGHTHVDIHNTIAGFSQSCDLYPGDDLFELLPKNCRGCPREIPVDSPELKEALGHSIAQLNAQHNHIFYFKIDTVKKATSQVVAGVIYVIEFIARETNCSKQSKTELTADCETKHLGQSLNCNANVYMRPWENKVVPTVRCQALDMMISRPPGFSPFRLVRVQETKEGTTVSPPYIARVQEERDPGNEQGPIHGHGWFHAKQIKDKNHQGHKHGHDHGHWPPKRHGLSNGHQKPHGLGHGHKHKLDDLKQQRDDGYNYRHPMGHGHGHGLGHGYGHGHGHGEGKHTNKDKNNVKHTDQRAEPLTSSSEDSTTSTQIQGRTEGFTLNPPLAQPDVISRGFQDSGFTEGVVATTSPYDMENHDDLIPDIHVQPDSLSFKLISDFPDFPQLKDPTTETAEFSDFDLLGALSLKKKIYLFNIYKYTVAVFRHTKRGHQIPLQMAVSHHVVAGN</sequence>
<evidence type="ECO:0000256" key="6">
    <source>
        <dbReference type="ARBA" id="ARBA00022704"/>
    </source>
</evidence>
<keyword evidence="9" id="KW-0838">Vasoactive</keyword>
<feature type="region of interest" description="Disordered" evidence="14">
    <location>
        <begin position="435"/>
        <end position="564"/>
    </location>
</feature>
<gene>
    <name evidence="20" type="primary">Kng2</name>
    <name evidence="17 19" type="synonym">Kng2l1</name>
</gene>
<keyword evidence="2" id="KW-0840">Vasodilator</keyword>
<dbReference type="SUPFAM" id="SSF54403">
    <property type="entry name" value="Cystatin/monellin"/>
    <property type="match status" value="3"/>
</dbReference>
<evidence type="ECO:0000256" key="4">
    <source>
        <dbReference type="ARBA" id="ARBA00022690"/>
    </source>
</evidence>
<keyword evidence="18" id="KW-1185">Reference proteome</keyword>
<reference evidence="17" key="2">
    <citation type="submission" date="2025-08" db="UniProtKB">
        <authorList>
            <consortium name="Ensembl"/>
        </authorList>
    </citation>
    <scope>IDENTIFICATION</scope>
    <source>
        <strain evidence="17">Brown Norway</strain>
    </source>
</reference>
<feature type="compositionally biased region" description="Basic and acidic residues" evidence="14">
    <location>
        <begin position="507"/>
        <end position="528"/>
    </location>
</feature>
<name>A0A0G2JVQ5_RAT</name>
<evidence type="ECO:0000256" key="13">
    <source>
        <dbReference type="ARBA" id="ARBA00023198"/>
    </source>
</evidence>
<keyword evidence="21" id="KW-1267">Proteomics identification</keyword>
<dbReference type="Bgee" id="ENSRNOG00000030387">
    <property type="expression patterns" value="Expressed in liver and 16 other cell types or tissues"/>
</dbReference>
<comment type="subcellular location">
    <subcellularLocation>
        <location evidence="1">Secreted</location>
        <location evidence="1">Extracellular space</location>
    </subcellularLocation>
</comment>
<evidence type="ECO:0000256" key="2">
    <source>
        <dbReference type="ARBA" id="ARBA00022429"/>
    </source>
</evidence>
<dbReference type="jPOST" id="A0A0G2JVQ5"/>
<feature type="domain" description="Cystatin kininogen-type" evidence="16">
    <location>
        <begin position="28"/>
        <end position="131"/>
    </location>
</feature>
<dbReference type="InterPro" id="IPR000010">
    <property type="entry name" value="Cystatin_dom"/>
</dbReference>
<proteinExistence type="evidence at protein level"/>
<dbReference type="AlphaFoldDB" id="A0A0G2JVQ5"/>
<evidence type="ECO:0000313" key="19">
    <source>
        <dbReference type="RGD" id="1594590"/>
    </source>
</evidence>
<dbReference type="RGD" id="1594590">
    <property type="gene designation" value="Kng2l1"/>
</dbReference>
<dbReference type="FunFam" id="3.10.450.10:FF:000008">
    <property type="entry name" value="Kininogen 1"/>
    <property type="match status" value="1"/>
</dbReference>
<evidence type="ECO:0000256" key="14">
    <source>
        <dbReference type="SAM" id="MobiDB-lite"/>
    </source>
</evidence>
<dbReference type="GO" id="GO:0004869">
    <property type="term" value="F:cysteine-type endopeptidase inhibitor activity"/>
    <property type="evidence" value="ECO:0007669"/>
    <property type="project" value="UniProtKB-KW"/>
</dbReference>
<keyword evidence="7 15" id="KW-0732">Signal</keyword>
<dbReference type="Pfam" id="PF00031">
    <property type="entry name" value="Cystatin"/>
    <property type="match status" value="3"/>
</dbReference>
<keyword evidence="3" id="KW-0964">Secreted</keyword>
<dbReference type="PRINTS" id="PR00334">
    <property type="entry name" value="KININOGEN"/>
</dbReference>
<accession>A0A0G2JVQ5</accession>
<dbReference type="GeneTree" id="ENSGT00950000182930"/>
<dbReference type="RGD" id="2980">
    <property type="gene designation" value="Kng2"/>
</dbReference>
<evidence type="ECO:0000256" key="15">
    <source>
        <dbReference type="SAM" id="SignalP"/>
    </source>
</evidence>
<feature type="domain" description="Cystatin kininogen-type" evidence="16">
    <location>
        <begin position="150"/>
        <end position="253"/>
    </location>
</feature>
<keyword evidence="12" id="KW-0325">Glycoprotein</keyword>
<dbReference type="ExpressionAtlas" id="A0A0G2JVQ5">
    <property type="expression patterns" value="baseline and differential"/>
</dbReference>
<evidence type="ECO:0000256" key="7">
    <source>
        <dbReference type="ARBA" id="ARBA00022729"/>
    </source>
</evidence>
<evidence type="ECO:0000259" key="16">
    <source>
        <dbReference type="PROSITE" id="PS51647"/>
    </source>
</evidence>
<dbReference type="GO" id="GO:0051241">
    <property type="term" value="P:negative regulation of multicellular organismal process"/>
    <property type="evidence" value="ECO:0007669"/>
    <property type="project" value="UniProtKB-ARBA"/>
</dbReference>
<dbReference type="PANTHER" id="PTHR13814">
    <property type="entry name" value="FETUIN"/>
    <property type="match status" value="1"/>
</dbReference>
<dbReference type="FunFam" id="3.10.450.10:FF:000002">
    <property type="entry name" value="Kininogen 1"/>
    <property type="match status" value="2"/>
</dbReference>
<dbReference type="VEuPathDB" id="HostDB:ENSRNOG00000065935"/>
<evidence type="ECO:0000256" key="8">
    <source>
        <dbReference type="ARBA" id="ARBA00022737"/>
    </source>
</evidence>
<evidence type="ECO:0000256" key="11">
    <source>
        <dbReference type="ARBA" id="ARBA00023157"/>
    </source>
</evidence>
<dbReference type="GO" id="GO:0042311">
    <property type="term" value="P:vasodilation"/>
    <property type="evidence" value="ECO:0007669"/>
    <property type="project" value="UniProtKB-KW"/>
</dbReference>
<keyword evidence="4" id="KW-0646">Protease inhibitor</keyword>
<feature type="compositionally biased region" description="Basic residues" evidence="14">
    <location>
        <begin position="437"/>
        <end position="471"/>
    </location>
</feature>
<reference evidence="17" key="3">
    <citation type="submission" date="2025-09" db="UniProtKB">
        <authorList>
            <consortium name="Ensembl"/>
        </authorList>
    </citation>
    <scope>IDENTIFICATION</scope>
    <source>
        <strain evidence="17">Brown Norway</strain>
    </source>
</reference>
<feature type="chain" id="PRO_5035146791" evidence="15">
    <location>
        <begin position="19"/>
        <end position="677"/>
    </location>
</feature>
<evidence type="ECO:0007829" key="21">
    <source>
        <dbReference type="PeptideAtlas" id="A0A0G2JVQ5"/>
    </source>
</evidence>
<dbReference type="GO" id="GO:0007162">
    <property type="term" value="P:negative regulation of cell adhesion"/>
    <property type="evidence" value="ECO:0007669"/>
    <property type="project" value="UniProtKB-ARBA"/>
</dbReference>
<keyword evidence="10" id="KW-0094">Blood coagulation</keyword>
<evidence type="ECO:0000313" key="17">
    <source>
        <dbReference type="Ensembl" id="ENSRNOP00000069578.2"/>
    </source>
</evidence>
<keyword evidence="11" id="KW-1015">Disulfide bond</keyword>
<dbReference type="PANTHER" id="PTHR13814:SF12">
    <property type="entry name" value="KININOGEN-1"/>
    <property type="match status" value="1"/>
</dbReference>
<evidence type="ECO:0000256" key="1">
    <source>
        <dbReference type="ARBA" id="ARBA00004239"/>
    </source>
</evidence>
<feature type="domain" description="Cystatin kininogen-type" evidence="16">
    <location>
        <begin position="272"/>
        <end position="375"/>
    </location>
</feature>
<evidence type="ECO:0000313" key="18">
    <source>
        <dbReference type="Proteomes" id="UP000002494"/>
    </source>
</evidence>
<evidence type="ECO:0000313" key="20">
    <source>
        <dbReference type="RGD" id="2980"/>
    </source>
</evidence>
<dbReference type="InterPro" id="IPR046350">
    <property type="entry name" value="Cystatin_sf"/>
</dbReference>
<organism evidence="17 18">
    <name type="scientific">Rattus norvegicus</name>
    <name type="common">Rat</name>
    <dbReference type="NCBI Taxonomy" id="10116"/>
    <lineage>
        <taxon>Eukaryota</taxon>
        <taxon>Metazoa</taxon>
        <taxon>Chordata</taxon>
        <taxon>Craniata</taxon>
        <taxon>Vertebrata</taxon>
        <taxon>Euteleostomi</taxon>
        <taxon>Mammalia</taxon>
        <taxon>Eutheria</taxon>
        <taxon>Euarchontoglires</taxon>
        <taxon>Glires</taxon>
        <taxon>Rodentia</taxon>
        <taxon>Myomorpha</taxon>
        <taxon>Muroidea</taxon>
        <taxon>Muridae</taxon>
        <taxon>Murinae</taxon>
        <taxon>Rattus</taxon>
    </lineage>
</organism>
<dbReference type="Ensembl" id="ENSRNOT00000080949.3">
    <property type="protein sequence ID" value="ENSRNOP00000069578.2"/>
    <property type="gene ID" value="ENSRNOG00000065935.2"/>
</dbReference>
<evidence type="ECO:0000256" key="3">
    <source>
        <dbReference type="ARBA" id="ARBA00022525"/>
    </source>
</evidence>
<dbReference type="InterPro" id="IPR050735">
    <property type="entry name" value="Kininogen_Fetuin_HRG"/>
</dbReference>
<dbReference type="Proteomes" id="UP000002494">
    <property type="component" value="Chromosome 11"/>
</dbReference>
<dbReference type="SMART" id="SM00043">
    <property type="entry name" value="CY"/>
    <property type="match status" value="3"/>
</dbReference>
<dbReference type="InterPro" id="IPR027358">
    <property type="entry name" value="Kininogen-type_cystatin_dom"/>
</dbReference>
<protein>
    <submittedName>
        <fullName evidence="17">Kininogen 2</fullName>
    </submittedName>
</protein>
<keyword evidence="8" id="KW-0677">Repeat</keyword>
<dbReference type="GO" id="GO:0006954">
    <property type="term" value="P:inflammatory response"/>
    <property type="evidence" value="ECO:0007669"/>
    <property type="project" value="UniProtKB-KW"/>
</dbReference>
<dbReference type="InterPro" id="IPR018073">
    <property type="entry name" value="Prot_inh_cystat_CS"/>
</dbReference>